<dbReference type="SUPFAM" id="SSF53955">
    <property type="entry name" value="Lysozyme-like"/>
    <property type="match status" value="1"/>
</dbReference>
<reference evidence="2 3" key="1">
    <citation type="submission" date="2020-07" db="EMBL/GenBank/DDBJ databases">
        <title>Sequencing the genomes of 1000 actinobacteria strains.</title>
        <authorList>
            <person name="Klenk H.-P."/>
        </authorList>
    </citation>
    <scope>NUCLEOTIDE SEQUENCE [LARGE SCALE GENOMIC DNA]</scope>
    <source>
        <strain evidence="2 3">CXB654</strain>
    </source>
</reference>
<dbReference type="RefSeq" id="WP_312863273.1">
    <property type="nucleotide sequence ID" value="NZ_BAAAYY010000031.1"/>
</dbReference>
<evidence type="ECO:0008006" key="4">
    <source>
        <dbReference type="Google" id="ProtNLM"/>
    </source>
</evidence>
<feature type="region of interest" description="Disordered" evidence="1">
    <location>
        <begin position="138"/>
        <end position="162"/>
    </location>
</feature>
<dbReference type="EMBL" id="JACCCC010000001">
    <property type="protein sequence ID" value="NYE49174.1"/>
    <property type="molecule type" value="Genomic_DNA"/>
</dbReference>
<evidence type="ECO:0000313" key="3">
    <source>
        <dbReference type="Proteomes" id="UP000589036"/>
    </source>
</evidence>
<proteinExistence type="predicted"/>
<dbReference type="InterPro" id="IPR023346">
    <property type="entry name" value="Lysozyme-like_dom_sf"/>
</dbReference>
<evidence type="ECO:0000313" key="2">
    <source>
        <dbReference type="EMBL" id="NYE49174.1"/>
    </source>
</evidence>
<organism evidence="2 3">
    <name type="scientific">Spinactinospora alkalitolerans</name>
    <dbReference type="NCBI Taxonomy" id="687207"/>
    <lineage>
        <taxon>Bacteria</taxon>
        <taxon>Bacillati</taxon>
        <taxon>Actinomycetota</taxon>
        <taxon>Actinomycetes</taxon>
        <taxon>Streptosporangiales</taxon>
        <taxon>Nocardiopsidaceae</taxon>
        <taxon>Spinactinospora</taxon>
    </lineage>
</organism>
<comment type="caution">
    <text evidence="2">The sequence shown here is derived from an EMBL/GenBank/DDBJ whole genome shotgun (WGS) entry which is preliminary data.</text>
</comment>
<gene>
    <name evidence="2" type="ORF">HDA32_004294</name>
</gene>
<name>A0A852U508_9ACTN</name>
<dbReference type="Proteomes" id="UP000589036">
    <property type="component" value="Unassembled WGS sequence"/>
</dbReference>
<keyword evidence="3" id="KW-1185">Reference proteome</keyword>
<evidence type="ECO:0000256" key="1">
    <source>
        <dbReference type="SAM" id="MobiDB-lite"/>
    </source>
</evidence>
<sequence>MPPPPWHFLSFRVRRRIPGDDRGSSFLEAGGLTLLAGSIILSISQTNVGDTIHDSVRDMVCLVEGPECNGETWTEHDRPEEPEQFSFGGYTGNTGGDNEENKALGMKMAAERGFTGKEWKCLETLWHHESNWNHTATNPSGGAHGIPQLHPGAHTPPPGYRNNAPVQIDWGLDYIEDRYGTPCAAWAFWQNPTDGPGFSDNWY</sequence>
<accession>A0A852U508</accession>
<dbReference type="AlphaFoldDB" id="A0A852U508"/>
<protein>
    <recommendedName>
        <fullName evidence="4">Transglycosylase SLT domain-containing protein</fullName>
    </recommendedName>
</protein>